<dbReference type="Gene3D" id="1.10.510.10">
    <property type="entry name" value="Transferase(Phosphotransferase) domain 1"/>
    <property type="match status" value="1"/>
</dbReference>
<feature type="compositionally biased region" description="Basic and acidic residues" evidence="1">
    <location>
        <begin position="1574"/>
        <end position="1588"/>
    </location>
</feature>
<evidence type="ECO:0000313" key="4">
    <source>
        <dbReference type="EMBL" id="KAK2944055.1"/>
    </source>
</evidence>
<feature type="compositionally biased region" description="Low complexity" evidence="1">
    <location>
        <begin position="1693"/>
        <end position="1705"/>
    </location>
</feature>
<proteinExistence type="predicted"/>
<name>A0ABQ9WX41_9EUKA</name>
<reference evidence="4 5" key="1">
    <citation type="journal article" date="2022" name="bioRxiv">
        <title>Genomics of Preaxostyla Flagellates Illuminates Evolutionary Transitions and the Path Towards Mitochondrial Loss.</title>
        <authorList>
            <person name="Novak L.V.F."/>
            <person name="Treitli S.C."/>
            <person name="Pyrih J."/>
            <person name="Halakuc P."/>
            <person name="Pipaliya S.V."/>
            <person name="Vacek V."/>
            <person name="Brzon O."/>
            <person name="Soukal P."/>
            <person name="Eme L."/>
            <person name="Dacks J.B."/>
            <person name="Karnkowska A."/>
            <person name="Elias M."/>
            <person name="Hampl V."/>
        </authorList>
    </citation>
    <scope>NUCLEOTIDE SEQUENCE [LARGE SCALE GENOMIC DNA]</scope>
    <source>
        <strain evidence="4">NAU3</strain>
        <tissue evidence="4">Gut</tissue>
    </source>
</reference>
<dbReference type="InterPro" id="IPR000719">
    <property type="entry name" value="Prot_kinase_dom"/>
</dbReference>
<dbReference type="PANTHER" id="PTHR44329">
    <property type="entry name" value="SERINE/THREONINE-PROTEIN KINASE TNNI3K-RELATED"/>
    <property type="match status" value="1"/>
</dbReference>
<dbReference type="EMBL" id="JARBJD010000317">
    <property type="protein sequence ID" value="KAK2944055.1"/>
    <property type="molecule type" value="Genomic_DNA"/>
</dbReference>
<keyword evidence="2" id="KW-0472">Membrane</keyword>
<keyword evidence="2" id="KW-0812">Transmembrane</keyword>
<dbReference type="SUPFAM" id="SSF56112">
    <property type="entry name" value="Protein kinase-like (PK-like)"/>
    <property type="match status" value="1"/>
</dbReference>
<dbReference type="Proteomes" id="UP001281761">
    <property type="component" value="Unassembled WGS sequence"/>
</dbReference>
<dbReference type="InterPro" id="IPR001245">
    <property type="entry name" value="Ser-Thr/Tyr_kinase_cat_dom"/>
</dbReference>
<feature type="transmembrane region" description="Helical" evidence="2">
    <location>
        <begin position="1365"/>
        <end position="1388"/>
    </location>
</feature>
<evidence type="ECO:0000313" key="5">
    <source>
        <dbReference type="Proteomes" id="UP001281761"/>
    </source>
</evidence>
<accession>A0ABQ9WX41</accession>
<dbReference type="InterPro" id="IPR051681">
    <property type="entry name" value="Ser/Thr_Kinases-Pseudokinases"/>
</dbReference>
<sequence length="1705" mass="184635">MGILLKGSNVPRLVHVQFGSTSDVSTTGSAVVSSGAEGVLPSATYSLRAWSLPSVYLRSVHAADSSLAADGNSTRIVLDGFNLGEGSYSMLIRNGDDTFNISLTRTNSTFLFGSAPLHPSTAEGRLEWSTEYSIEKVMWLPQGETEENINLIGGITFETPTELPRVVRFVSCLLNGAKDELTISFVGSVLPDGIGTIQVKQTDSDVLIEGVLTKVSETECRGVISTAWTENTTHLSFGKTNSVESASLGSTEIVVDSGITFEVPKPAVITSITVPTECSSESFEIEVIGQNLPSPNTYTLTLSEPDSHTISITFSSETKGTGTVTASLPTAIQFSTTYSVSSVTKGGDHVLLNATTLTTPAGPTLLSISTSLTLPLKKEVKLSLSGLRMKSGEFNLTFQKKGTSKPLMMSVRITSETEGSGSEDIFGGSILEYGTTYEVLSLTSNTLHFAIIPSLTFTTDPEPPRLTSISCTGLSDKDRKADFTVGGRKMTSGEKYAIIVNKTGTTVQKTFEVRMSSAEVGGGSAVLFSQIEGEIELDYDTEYEVVGVKDSSELSIFIEGGLTFRTGAEPVRLVSFWITGYDEKEKEVQFEMAARKLETSAKMKVGLSISNALKHTVSMKFDSTKQKWEGSAILFPLDSAQLEYGKTYTVSSIKMGDETEELFFETNEITIGSEPSRLVKIEKSDDDGLNSTTLTLSSRVLTVGEQYEVKVTGTPLSSSNANHETTFTFTASSPTLNTVPLTLYPFEDAIVEYGHSYSVDWMKVVGGASIFVETETCGFTTPAEPARICDCTGAVLNKDRTKVTIWLEGRALGDSLGSIWVSFGDTFWKSLSMRRISETLCEADFLVASSESVTHLKFEGDYTVCLKPAETSTLLVDSGITVTIPEPPSFTEVKFEFTNSLGTGCIAILTGTDLVVGTEYEVKLNTSHTFSIVVKSSTRAESSEMVIGFDGSLAYSADILIETVSPTKEESGDVLIPSPSFTGQTKARPNVNEIFVDTETGNDDCTCGNLSRPCSTMDVAWKIMRALDISQPSFSLLKGSSLSSRMTIESGMLVLIHNGTSREPSLSIPSSAAESATSALIVVSSALLNIQNIDIVVESSKPSFVLISASSSEMILKDGLITIKSSTTESRNDVEELCAWTTGLIELIDTELNVMNNKFFNISQGAIRMKGGRVNVHTSVFTNNSPNDPNFPSARRNIACSKDGTVHIESLSAGDGSPLHPSAWISSEVCAIESTEVNADAPLFIPTLSSDSTSKLDKKTKSFTLTIEGTILIPCSLFLEVFEVRKDGTEANSTQIPLTVDSATSFTETKIVVTLHSSSLKSLDESLEWRGRLVFGENETTTNSFLIQQNSSGRLAQAVKDNKKWWIPLVVVLACTLLALILIVVLLIRRRNKKAAKSHLDGEQEMDQPEEKIDVLNSEGDINDSHNSVNTAGQKQLNPALTCHEDRSHPSLQNTKLMASSVAHTAVLIVGEDEFGRSKIEDGFVNSHDTLFNRLHGHEEKTELNITQTRLDVAKAVETLLSLRPNAVALQKLNPHWVLFSPSNSICFKLNDDTPSQAPTTIPTQSGAQDEAQEEKRWSAPEEENRSHGIDKRKVTVFRLGLILWEITTGQVPFSETDAVNAQRQLGLGIVPQMDSVEPAELSTLLLECLDLNPHSRPTLESVVSRLEAIGEGKNEEAGDLLELPNHPHEPQPESQQPKPTFQHE</sequence>
<evidence type="ECO:0000256" key="2">
    <source>
        <dbReference type="SAM" id="Phobius"/>
    </source>
</evidence>
<feature type="region of interest" description="Disordered" evidence="1">
    <location>
        <begin position="1672"/>
        <end position="1705"/>
    </location>
</feature>
<gene>
    <name evidence="4" type="ORF">BLNAU_21054</name>
</gene>
<evidence type="ECO:0000256" key="1">
    <source>
        <dbReference type="SAM" id="MobiDB-lite"/>
    </source>
</evidence>
<dbReference type="Pfam" id="PF07714">
    <property type="entry name" value="PK_Tyr_Ser-Thr"/>
    <property type="match status" value="1"/>
</dbReference>
<keyword evidence="5" id="KW-1185">Reference proteome</keyword>
<feature type="region of interest" description="Disordered" evidence="1">
    <location>
        <begin position="1551"/>
        <end position="1588"/>
    </location>
</feature>
<evidence type="ECO:0000259" key="3">
    <source>
        <dbReference type="PROSITE" id="PS50011"/>
    </source>
</evidence>
<protein>
    <recommendedName>
        <fullName evidence="3">Protein kinase domain-containing protein</fullName>
    </recommendedName>
</protein>
<organism evidence="4 5">
    <name type="scientific">Blattamonas nauphoetae</name>
    <dbReference type="NCBI Taxonomy" id="2049346"/>
    <lineage>
        <taxon>Eukaryota</taxon>
        <taxon>Metamonada</taxon>
        <taxon>Preaxostyla</taxon>
        <taxon>Oxymonadida</taxon>
        <taxon>Blattamonas</taxon>
    </lineage>
</organism>
<comment type="caution">
    <text evidence="4">The sequence shown here is derived from an EMBL/GenBank/DDBJ whole genome shotgun (WGS) entry which is preliminary data.</text>
</comment>
<keyword evidence="2" id="KW-1133">Transmembrane helix</keyword>
<feature type="domain" description="Protein kinase" evidence="3">
    <location>
        <begin position="1341"/>
        <end position="1670"/>
    </location>
</feature>
<dbReference type="PROSITE" id="PS50011">
    <property type="entry name" value="PROTEIN_KINASE_DOM"/>
    <property type="match status" value="1"/>
</dbReference>
<dbReference type="InterPro" id="IPR011009">
    <property type="entry name" value="Kinase-like_dom_sf"/>
</dbReference>
<feature type="compositionally biased region" description="Polar residues" evidence="1">
    <location>
        <begin position="1553"/>
        <end position="1568"/>
    </location>
</feature>